<keyword evidence="4" id="KW-0456">Lyase</keyword>
<dbReference type="GO" id="GO:0046872">
    <property type="term" value="F:metal ion binding"/>
    <property type="evidence" value="ECO:0007669"/>
    <property type="project" value="UniProtKB-KW"/>
</dbReference>
<comment type="similarity">
    <text evidence="1">Belongs to the Gfa family.</text>
</comment>
<evidence type="ECO:0000259" key="6">
    <source>
        <dbReference type="PROSITE" id="PS51891"/>
    </source>
</evidence>
<dbReference type="OrthoDB" id="9807246at2"/>
<evidence type="ECO:0000256" key="3">
    <source>
        <dbReference type="ARBA" id="ARBA00022833"/>
    </source>
</evidence>
<dbReference type="InterPro" id="IPR011057">
    <property type="entry name" value="Mss4-like_sf"/>
</dbReference>
<evidence type="ECO:0000256" key="5">
    <source>
        <dbReference type="SAM" id="MobiDB-lite"/>
    </source>
</evidence>
<dbReference type="PANTHER" id="PTHR33337">
    <property type="entry name" value="GFA DOMAIN-CONTAINING PROTEIN"/>
    <property type="match status" value="1"/>
</dbReference>
<sequence>MSDDLHQGGCLCGAVRYETKGQPVKAAACHCRYCQLRSGSAFGVSVYFAAENVTMLRGDLRDYTFQTESGRSFTTRFCTTCGTTVFWQLEVFPGLTGVAGATFDPPSFWYGIEREVFARNRAPFVGLHVKDSSDASSSYVPKVADPGRLSSG</sequence>
<dbReference type="Proteomes" id="UP000244904">
    <property type="component" value="Unassembled WGS sequence"/>
</dbReference>
<evidence type="ECO:0000256" key="1">
    <source>
        <dbReference type="ARBA" id="ARBA00005495"/>
    </source>
</evidence>
<dbReference type="SUPFAM" id="SSF51316">
    <property type="entry name" value="Mss4-like"/>
    <property type="match status" value="1"/>
</dbReference>
<dbReference type="Gene3D" id="3.90.1590.10">
    <property type="entry name" value="glutathione-dependent formaldehyde- activating enzyme (gfa)"/>
    <property type="match status" value="1"/>
</dbReference>
<gene>
    <name evidence="7" type="ORF">PRI8871_01318</name>
</gene>
<dbReference type="Pfam" id="PF04828">
    <property type="entry name" value="GFA"/>
    <property type="match status" value="1"/>
</dbReference>
<keyword evidence="3" id="KW-0862">Zinc</keyword>
<dbReference type="PROSITE" id="PS51891">
    <property type="entry name" value="CENP_V_GFA"/>
    <property type="match status" value="1"/>
</dbReference>
<proteinExistence type="inferred from homology"/>
<evidence type="ECO:0000313" key="7">
    <source>
        <dbReference type="EMBL" id="SPF79522.1"/>
    </source>
</evidence>
<dbReference type="EMBL" id="OMOJ01000002">
    <property type="protein sequence ID" value="SPF79522.1"/>
    <property type="molecule type" value="Genomic_DNA"/>
</dbReference>
<dbReference type="RefSeq" id="WP_108885390.1">
    <property type="nucleotide sequence ID" value="NZ_OMOJ01000002.1"/>
</dbReference>
<name>A0A2R8ATY5_9RHOB</name>
<dbReference type="PANTHER" id="PTHR33337:SF40">
    <property type="entry name" value="CENP-V_GFA DOMAIN-CONTAINING PROTEIN-RELATED"/>
    <property type="match status" value="1"/>
</dbReference>
<organism evidence="7 8">
    <name type="scientific">Pseudoprimorskyibacter insulae</name>
    <dbReference type="NCBI Taxonomy" id="1695997"/>
    <lineage>
        <taxon>Bacteria</taxon>
        <taxon>Pseudomonadati</taxon>
        <taxon>Pseudomonadota</taxon>
        <taxon>Alphaproteobacteria</taxon>
        <taxon>Rhodobacterales</taxon>
        <taxon>Paracoccaceae</taxon>
        <taxon>Pseudoprimorskyibacter</taxon>
    </lineage>
</organism>
<accession>A0A2R8ATY5</accession>
<feature type="region of interest" description="Disordered" evidence="5">
    <location>
        <begin position="131"/>
        <end position="152"/>
    </location>
</feature>
<dbReference type="AlphaFoldDB" id="A0A2R8ATY5"/>
<reference evidence="8" key="1">
    <citation type="submission" date="2018-03" db="EMBL/GenBank/DDBJ databases">
        <authorList>
            <person name="Rodrigo-Torres L."/>
            <person name="Arahal R. D."/>
            <person name="Lucena T."/>
        </authorList>
    </citation>
    <scope>NUCLEOTIDE SEQUENCE [LARGE SCALE GENOMIC DNA]</scope>
    <source>
        <strain evidence="8">CECT 8871</strain>
    </source>
</reference>
<dbReference type="InterPro" id="IPR006913">
    <property type="entry name" value="CENP-V/GFA"/>
</dbReference>
<keyword evidence="8" id="KW-1185">Reference proteome</keyword>
<evidence type="ECO:0000313" key="8">
    <source>
        <dbReference type="Proteomes" id="UP000244904"/>
    </source>
</evidence>
<evidence type="ECO:0000256" key="2">
    <source>
        <dbReference type="ARBA" id="ARBA00022723"/>
    </source>
</evidence>
<feature type="domain" description="CENP-V/GFA" evidence="6">
    <location>
        <begin position="6"/>
        <end position="110"/>
    </location>
</feature>
<evidence type="ECO:0000256" key="4">
    <source>
        <dbReference type="ARBA" id="ARBA00023239"/>
    </source>
</evidence>
<dbReference type="GO" id="GO:0016846">
    <property type="term" value="F:carbon-sulfur lyase activity"/>
    <property type="evidence" value="ECO:0007669"/>
    <property type="project" value="InterPro"/>
</dbReference>
<protein>
    <recommendedName>
        <fullName evidence="6">CENP-V/GFA domain-containing protein</fullName>
    </recommendedName>
</protein>
<keyword evidence="2" id="KW-0479">Metal-binding</keyword>